<organism evidence="1 2">
    <name type="scientific">Chryseobacterium oranimense</name>
    <dbReference type="NCBI Taxonomy" id="421058"/>
    <lineage>
        <taxon>Bacteria</taxon>
        <taxon>Pseudomonadati</taxon>
        <taxon>Bacteroidota</taxon>
        <taxon>Flavobacteriia</taxon>
        <taxon>Flavobacteriales</taxon>
        <taxon>Weeksellaceae</taxon>
        <taxon>Chryseobacterium group</taxon>
        <taxon>Chryseobacterium</taxon>
    </lineage>
</organism>
<dbReference type="eggNOG" id="ENOG502ZGZG">
    <property type="taxonomic scope" value="Bacteria"/>
</dbReference>
<dbReference type="EMBL" id="FQWT01000001">
    <property type="protein sequence ID" value="SHG36991.1"/>
    <property type="molecule type" value="Genomic_DNA"/>
</dbReference>
<dbReference type="AlphaFoldDB" id="A0A1M5J914"/>
<dbReference type="PROSITE" id="PS51257">
    <property type="entry name" value="PROKAR_LIPOPROTEIN"/>
    <property type="match status" value="1"/>
</dbReference>
<dbReference type="Proteomes" id="UP000184047">
    <property type="component" value="Unassembled WGS sequence"/>
</dbReference>
<sequence length="178" mass="20825">MKVFCSLFIMMAILFSCKKDEGSYHGGYYWIYGYGLPVMGAQEAMDGISEKWKIKHYSVAGCMIDPEQEKMVNAANKRTYAALEQKYGKGWQALYRKDMDDFAMKTVDVMDVLITNALFRSELKKHYIEIYNVDREVLELNNNGDFRVIVYNQDLKYENKECFRLVVNTKNRTVNIIQ</sequence>
<name>A0A1M5J914_9FLAO</name>
<evidence type="ECO:0000313" key="2">
    <source>
        <dbReference type="Proteomes" id="UP000184047"/>
    </source>
</evidence>
<keyword evidence="2" id="KW-1185">Reference proteome</keyword>
<evidence type="ECO:0000313" key="1">
    <source>
        <dbReference type="EMBL" id="SHG36991.1"/>
    </source>
</evidence>
<gene>
    <name evidence="1" type="ORF">SAMN05421866_0204</name>
</gene>
<reference evidence="2" key="1">
    <citation type="submission" date="2016-11" db="EMBL/GenBank/DDBJ databases">
        <authorList>
            <person name="Varghese N."/>
            <person name="Submissions S."/>
        </authorList>
    </citation>
    <scope>NUCLEOTIDE SEQUENCE [LARGE SCALE GENOMIC DNA]</scope>
    <source>
        <strain evidence="2">DSM 19055</strain>
    </source>
</reference>
<protein>
    <submittedName>
        <fullName evidence="1">Uncharacterized protein</fullName>
    </submittedName>
</protein>
<accession>A0A1M5J914</accession>
<proteinExistence type="predicted"/>
<dbReference type="STRING" id="421058.SAMN05421866_0204"/>